<reference evidence="2" key="1">
    <citation type="submission" date="2022-09" db="EMBL/GenBank/DDBJ databases">
        <title>Tahibacter sp. nov., isolated from a fresh water.</title>
        <authorList>
            <person name="Baek J.H."/>
            <person name="Lee J.K."/>
            <person name="Kim J.M."/>
            <person name="Jeon C.O."/>
        </authorList>
    </citation>
    <scope>NUCLEOTIDE SEQUENCE</scope>
    <source>
        <strain evidence="2">W38</strain>
    </source>
</reference>
<organism evidence="2 3">
    <name type="scientific">Tahibacter amnicola</name>
    <dbReference type="NCBI Taxonomy" id="2976241"/>
    <lineage>
        <taxon>Bacteria</taxon>
        <taxon>Pseudomonadati</taxon>
        <taxon>Pseudomonadota</taxon>
        <taxon>Gammaproteobacteria</taxon>
        <taxon>Lysobacterales</taxon>
        <taxon>Rhodanobacteraceae</taxon>
        <taxon>Tahibacter</taxon>
    </lineage>
</organism>
<accession>A0ABY6BAC0</accession>
<name>A0ABY6BAC0_9GAMM</name>
<feature type="chain" id="PRO_5047430026" description="Ig-like domain-containing protein" evidence="1">
    <location>
        <begin position="20"/>
        <end position="385"/>
    </location>
</feature>
<dbReference type="RefSeq" id="WP_261693987.1">
    <property type="nucleotide sequence ID" value="NZ_CP104694.1"/>
</dbReference>
<evidence type="ECO:0000313" key="3">
    <source>
        <dbReference type="Proteomes" id="UP001064632"/>
    </source>
</evidence>
<evidence type="ECO:0008006" key="4">
    <source>
        <dbReference type="Google" id="ProtNLM"/>
    </source>
</evidence>
<evidence type="ECO:0000256" key="1">
    <source>
        <dbReference type="SAM" id="SignalP"/>
    </source>
</evidence>
<proteinExistence type="predicted"/>
<sequence length="385" mass="40286">MLNVLRTIFVGIGAFVSMAGISAADTQLDVVYANGTKRCTITSASAPAVKLVTEGPNAGHLVMVTDVPSPFSGDCPGGQTGGGITVSPVTGPNSVQQNTPFTVQFTTTGSPDYCTSEGSVIPPNSSVAGWQPVSNTTQVCTGGACASVAKTLTATGTGEHQFAVKCYKANVAAVSSPTPATVSVTTPDGQCPTPQVATRALTASVIHSNFGASTADARYYKTIFGYLPGTGVAHEFPEPPLGSQVNIALGANEYFAFEFTVPTTGLQPNFLFSLATFETRWQPPVGNFNPAPQPIGIAISRCPGVFKDPEISSTCRGNLSPNSEMLFLALRNNSAPQYACQLEPGARYYMNFVFANVDTPGVPLCPDFTCRFSMKTHRDRGRPGN</sequence>
<protein>
    <recommendedName>
        <fullName evidence="4">Ig-like domain-containing protein</fullName>
    </recommendedName>
</protein>
<gene>
    <name evidence="2" type="ORF">N4264_19990</name>
</gene>
<evidence type="ECO:0000313" key="2">
    <source>
        <dbReference type="EMBL" id="UXI67011.1"/>
    </source>
</evidence>
<dbReference type="EMBL" id="CP104694">
    <property type="protein sequence ID" value="UXI67011.1"/>
    <property type="molecule type" value="Genomic_DNA"/>
</dbReference>
<keyword evidence="1" id="KW-0732">Signal</keyword>
<dbReference type="Proteomes" id="UP001064632">
    <property type="component" value="Chromosome"/>
</dbReference>
<keyword evidence="3" id="KW-1185">Reference proteome</keyword>
<feature type="signal peptide" evidence="1">
    <location>
        <begin position="1"/>
        <end position="19"/>
    </location>
</feature>